<dbReference type="Gene3D" id="3.40.630.30">
    <property type="match status" value="1"/>
</dbReference>
<dbReference type="KEGG" id="xdi:EZH22_24370"/>
<dbReference type="InterPro" id="IPR016181">
    <property type="entry name" value="Acyl_CoA_acyltransferase"/>
</dbReference>
<proteinExistence type="predicted"/>
<dbReference type="SUPFAM" id="SSF55729">
    <property type="entry name" value="Acyl-CoA N-acyltransferases (Nat)"/>
    <property type="match status" value="1"/>
</dbReference>
<evidence type="ECO:0000313" key="2">
    <source>
        <dbReference type="Proteomes" id="UP000596427"/>
    </source>
</evidence>
<accession>A0A974PM24</accession>
<keyword evidence="2" id="KW-1185">Reference proteome</keyword>
<reference evidence="1 2" key="1">
    <citation type="submission" date="2020-10" db="EMBL/GenBank/DDBJ databases">
        <title>Degradation of 1,4-Dioxane by Xanthobacter sp. YN2, via a Novel Group-2 Soluble Di-Iron Monooxygenase.</title>
        <authorList>
            <person name="Ma F."/>
            <person name="Wang Y."/>
            <person name="Yang J."/>
            <person name="Guo H."/>
            <person name="Su D."/>
            <person name="Yu L."/>
        </authorList>
    </citation>
    <scope>NUCLEOTIDE SEQUENCE [LARGE SCALE GENOMIC DNA]</scope>
    <source>
        <strain evidence="1 2">YN2</strain>
    </source>
</reference>
<protein>
    <submittedName>
        <fullName evidence="1">GNAT family N-acetyltransferase</fullName>
    </submittedName>
</protein>
<organism evidence="1 2">
    <name type="scientific">Xanthobacter dioxanivorans</name>
    <dbReference type="NCBI Taxonomy" id="2528964"/>
    <lineage>
        <taxon>Bacteria</taxon>
        <taxon>Pseudomonadati</taxon>
        <taxon>Pseudomonadota</taxon>
        <taxon>Alphaproteobacteria</taxon>
        <taxon>Hyphomicrobiales</taxon>
        <taxon>Xanthobacteraceae</taxon>
        <taxon>Xanthobacter</taxon>
    </lineage>
</organism>
<dbReference type="EMBL" id="CP063362">
    <property type="protein sequence ID" value="QRG06090.1"/>
    <property type="molecule type" value="Genomic_DNA"/>
</dbReference>
<dbReference type="AlphaFoldDB" id="A0A974PM24"/>
<evidence type="ECO:0000313" key="1">
    <source>
        <dbReference type="EMBL" id="QRG06090.1"/>
    </source>
</evidence>
<dbReference type="Proteomes" id="UP000596427">
    <property type="component" value="Chromosome"/>
</dbReference>
<name>A0A974PM24_9HYPH</name>
<gene>
    <name evidence="1" type="ORF">EZH22_24370</name>
</gene>
<sequence length="141" mass="15527">MGVRVTVYSDPERYLAWAAGRIGIAAFRSDARAIGLERNGVLVAVAAYDTFSPGSCAMHIASDGSGRWLTQDFLFRMFAYPFLQCGFRRVTGLISASNAASLRFARHIGFQDEGVLREEALDGDVIVLGMLRRECKWISEG</sequence>